<reference evidence="2" key="1">
    <citation type="submission" date="2021-06" db="EMBL/GenBank/DDBJ databases">
        <title>Parelaphostrongylus tenuis whole genome reference sequence.</title>
        <authorList>
            <person name="Garwood T.J."/>
            <person name="Larsen P.A."/>
            <person name="Fountain-Jones N.M."/>
            <person name="Garbe J.R."/>
            <person name="Macchietto M.G."/>
            <person name="Kania S.A."/>
            <person name="Gerhold R.W."/>
            <person name="Richards J.E."/>
            <person name="Wolf T.M."/>
        </authorList>
    </citation>
    <scope>NUCLEOTIDE SEQUENCE</scope>
    <source>
        <strain evidence="2">MNPRO001-30</strain>
        <tissue evidence="2">Meninges</tissue>
    </source>
</reference>
<accession>A0AAD5WIV2</accession>
<dbReference type="Proteomes" id="UP001196413">
    <property type="component" value="Unassembled WGS sequence"/>
</dbReference>
<name>A0AAD5WIV2_PARTN</name>
<feature type="compositionally biased region" description="Polar residues" evidence="1">
    <location>
        <begin position="193"/>
        <end position="204"/>
    </location>
</feature>
<feature type="compositionally biased region" description="Acidic residues" evidence="1">
    <location>
        <begin position="451"/>
        <end position="461"/>
    </location>
</feature>
<feature type="non-terminal residue" evidence="2">
    <location>
        <position position="461"/>
    </location>
</feature>
<feature type="compositionally biased region" description="Basic and acidic residues" evidence="1">
    <location>
        <begin position="252"/>
        <end position="264"/>
    </location>
</feature>
<protein>
    <submittedName>
        <fullName evidence="2">Phorbol ester/diacylglycerol-binding protein unc-13, variant 2</fullName>
    </submittedName>
</protein>
<organism evidence="2 3">
    <name type="scientific">Parelaphostrongylus tenuis</name>
    <name type="common">Meningeal worm</name>
    <dbReference type="NCBI Taxonomy" id="148309"/>
    <lineage>
        <taxon>Eukaryota</taxon>
        <taxon>Metazoa</taxon>
        <taxon>Ecdysozoa</taxon>
        <taxon>Nematoda</taxon>
        <taxon>Chromadorea</taxon>
        <taxon>Rhabditida</taxon>
        <taxon>Rhabditina</taxon>
        <taxon>Rhabditomorpha</taxon>
        <taxon>Strongyloidea</taxon>
        <taxon>Metastrongylidae</taxon>
        <taxon>Parelaphostrongylus</taxon>
    </lineage>
</organism>
<evidence type="ECO:0000313" key="3">
    <source>
        <dbReference type="Proteomes" id="UP001196413"/>
    </source>
</evidence>
<evidence type="ECO:0000313" key="2">
    <source>
        <dbReference type="EMBL" id="KAJ1371887.1"/>
    </source>
</evidence>
<evidence type="ECO:0000256" key="1">
    <source>
        <dbReference type="SAM" id="MobiDB-lite"/>
    </source>
</evidence>
<gene>
    <name evidence="2" type="primary">UNC-13_3</name>
    <name evidence="2" type="ORF">KIN20_033920</name>
</gene>
<feature type="compositionally biased region" description="Basic and acidic residues" evidence="1">
    <location>
        <begin position="221"/>
        <end position="241"/>
    </location>
</feature>
<dbReference type="EMBL" id="JAHQIW010007056">
    <property type="protein sequence ID" value="KAJ1371887.1"/>
    <property type="molecule type" value="Genomic_DNA"/>
</dbReference>
<comment type="caution">
    <text evidence="2">The sequence shown here is derived from an EMBL/GenBank/DDBJ whole genome shotgun (WGS) entry which is preliminary data.</text>
</comment>
<dbReference type="AlphaFoldDB" id="A0AAD5WIV2"/>
<feature type="region of interest" description="Disordered" evidence="1">
    <location>
        <begin position="438"/>
        <end position="461"/>
    </location>
</feature>
<sequence length="461" mass="54573">YQRVPLTHSGISEDSDYTSDVAFPIHHQLNSSAHQWDSHLHPHRYRHHHKDITLQASYEDEEDAYQARPDNYHQSVQHHYDNDYAVKPYDREVPLSNYECTAYDTEPTTCCLPSGNQKMSFHSQHPEDECGFDFNGCKHEECHPQLEEDHTDDVHFDLHKSTYPEQYESMEGTSGYQDDYRQQYPGDYWNEQEPLSYNSRPQQSAHVSLRWNDSVEGTDVATERDLSDHERSTFDDVEGRHSKLSCPSSLVDKNERRYDSDSSRRGSYYADESDDRRAETKAYNWRYGSIQEEDHVKENWRDDTSLEHWRIEPERKQFLWQRQIQHDEDEQYAGEGYQADREDSSRQNSIERVEAVTHHGIDIAHQTIHEEEEKRTPHELWHWAYKQVCKSLGLQRECDLTQGIFRKINSYQKFGSSFNSERGSSPLKYDRNFQNIDNIELRKTPTMNSREEEDETSSVTL</sequence>
<proteinExistence type="predicted"/>
<keyword evidence="3" id="KW-1185">Reference proteome</keyword>
<feature type="region of interest" description="Disordered" evidence="1">
    <location>
        <begin position="168"/>
        <end position="204"/>
    </location>
</feature>
<feature type="region of interest" description="Disordered" evidence="1">
    <location>
        <begin position="220"/>
        <end position="275"/>
    </location>
</feature>